<feature type="binding site" evidence="8">
    <location>
        <position position="67"/>
    </location>
    <ligand>
        <name>(R)-pantoate</name>
        <dbReference type="ChEBI" id="CHEBI:15980"/>
    </ligand>
</feature>
<dbReference type="InterPro" id="IPR014729">
    <property type="entry name" value="Rossmann-like_a/b/a_fold"/>
</dbReference>
<feature type="binding site" evidence="8">
    <location>
        <position position="159"/>
    </location>
    <ligand>
        <name>(R)-pantoate</name>
        <dbReference type="ChEBI" id="CHEBI:15980"/>
    </ligand>
</feature>
<proteinExistence type="inferred from homology"/>
<dbReference type="NCBIfam" id="TIGR00018">
    <property type="entry name" value="panC"/>
    <property type="match status" value="1"/>
</dbReference>
<evidence type="ECO:0000256" key="8">
    <source>
        <dbReference type="HAMAP-Rule" id="MF_00158"/>
    </source>
</evidence>
<dbReference type="Proteomes" id="UP001596492">
    <property type="component" value="Unassembled WGS sequence"/>
</dbReference>
<evidence type="ECO:0000313" key="10">
    <source>
        <dbReference type="Proteomes" id="UP001596492"/>
    </source>
</evidence>
<sequence length="292" mass="31864">MSTQNKIQVLRTPEELRRWHTAQRRADKRIGFVPTMGALHDGHVSLVKEAQKHADSVIASIFVNPTQFAPNEDFDSYPRTLDSDLEKLEAAGCCAAYCPVARDLYPEGDATKVYVEGLSSILEGEHRPHFFGGVTNIVSRLFIHVAPDVAVFGQKDYQQLMIIKRMVKDLGMAVEIIGAPTIREKDGLAMSSRNQYLSADERTKAGNFAGALRKAASSIESGESIKASIDQALKDIATAGLGPINYVAVRNADTLAPLESDTLEKGTNARILTAAWMGKTRLIDNLPLAGKK</sequence>
<gene>
    <name evidence="8 9" type="primary">panC</name>
    <name evidence="9" type="ORF">ACFQS8_00670</name>
</gene>
<dbReference type="SUPFAM" id="SSF52374">
    <property type="entry name" value="Nucleotidylyl transferase"/>
    <property type="match status" value="1"/>
</dbReference>
<dbReference type="Gene3D" id="3.40.50.620">
    <property type="entry name" value="HUPs"/>
    <property type="match status" value="1"/>
</dbReference>
<comment type="similarity">
    <text evidence="2 8">Belongs to the pantothenate synthetase family.</text>
</comment>
<keyword evidence="4 8" id="KW-0566">Pantothenate biosynthesis</keyword>
<dbReference type="HAMAP" id="MF_00158">
    <property type="entry name" value="PanC"/>
    <property type="match status" value="1"/>
</dbReference>
<comment type="pathway">
    <text evidence="1 8">Cofactor biosynthesis; (R)-pantothenate biosynthesis; (R)-pantothenate from (R)-pantoate and beta-alanine: step 1/1.</text>
</comment>
<reference evidence="10" key="1">
    <citation type="journal article" date="2019" name="Int. J. Syst. Evol. Microbiol.">
        <title>The Global Catalogue of Microorganisms (GCM) 10K type strain sequencing project: providing services to taxonomists for standard genome sequencing and annotation.</title>
        <authorList>
            <consortium name="The Broad Institute Genomics Platform"/>
            <consortium name="The Broad Institute Genome Sequencing Center for Infectious Disease"/>
            <person name="Wu L."/>
            <person name="Ma J."/>
        </authorList>
    </citation>
    <scope>NUCLEOTIDE SEQUENCE [LARGE SCALE GENOMIC DNA]</scope>
    <source>
        <strain evidence="10">CCUG 51308</strain>
    </source>
</reference>
<keyword evidence="10" id="KW-1185">Reference proteome</keyword>
<evidence type="ECO:0000256" key="4">
    <source>
        <dbReference type="ARBA" id="ARBA00022655"/>
    </source>
</evidence>
<protein>
    <recommendedName>
        <fullName evidence="8">Pantothenate synthetase</fullName>
        <shortName evidence="8">PS</shortName>
        <ecNumber evidence="8">6.3.2.1</ecNumber>
    </recommendedName>
    <alternativeName>
        <fullName evidence="8">Pantoate--beta-alanine ligase</fullName>
    </alternativeName>
    <alternativeName>
        <fullName evidence="8">Pantoate-activating enzyme</fullName>
    </alternativeName>
</protein>
<keyword evidence="5 8" id="KW-0547">Nucleotide-binding</keyword>
<dbReference type="RefSeq" id="WP_382164732.1">
    <property type="nucleotide sequence ID" value="NZ_JBHTBR010000002.1"/>
</dbReference>
<dbReference type="PANTHER" id="PTHR21299:SF1">
    <property type="entry name" value="PANTOATE--BETA-ALANINE LIGASE"/>
    <property type="match status" value="1"/>
</dbReference>
<comment type="miscellaneous">
    <text evidence="8">The reaction proceeds by a bi uni uni bi ping pong mechanism.</text>
</comment>
<dbReference type="CDD" id="cd00560">
    <property type="entry name" value="PanC"/>
    <property type="match status" value="1"/>
</dbReference>
<keyword evidence="8" id="KW-0963">Cytoplasm</keyword>
<evidence type="ECO:0000256" key="6">
    <source>
        <dbReference type="ARBA" id="ARBA00022840"/>
    </source>
</evidence>
<comment type="subunit">
    <text evidence="8">Homodimer.</text>
</comment>
<dbReference type="NCBIfam" id="TIGR00125">
    <property type="entry name" value="cyt_tran_rel"/>
    <property type="match status" value="1"/>
</dbReference>
<accession>A0ABW2IGB1</accession>
<evidence type="ECO:0000256" key="7">
    <source>
        <dbReference type="ARBA" id="ARBA00048258"/>
    </source>
</evidence>
<feature type="binding site" evidence="8">
    <location>
        <position position="182"/>
    </location>
    <ligand>
        <name>ATP</name>
        <dbReference type="ChEBI" id="CHEBI:30616"/>
    </ligand>
</feature>
<comment type="caution">
    <text evidence="9">The sequence shown here is derived from an EMBL/GenBank/DDBJ whole genome shotgun (WGS) entry which is preliminary data.</text>
</comment>
<dbReference type="EMBL" id="JBHTBR010000002">
    <property type="protein sequence ID" value="MFC7290114.1"/>
    <property type="molecule type" value="Genomic_DNA"/>
</dbReference>
<dbReference type="GO" id="GO:0004592">
    <property type="term" value="F:pantoate-beta-alanine ligase activity"/>
    <property type="evidence" value="ECO:0007669"/>
    <property type="project" value="UniProtKB-EC"/>
</dbReference>
<feature type="binding site" evidence="8">
    <location>
        <position position="67"/>
    </location>
    <ligand>
        <name>beta-alanine</name>
        <dbReference type="ChEBI" id="CHEBI:57966"/>
    </ligand>
</feature>
<comment type="catalytic activity">
    <reaction evidence="7 8">
        <text>(R)-pantoate + beta-alanine + ATP = (R)-pantothenate + AMP + diphosphate + H(+)</text>
        <dbReference type="Rhea" id="RHEA:10912"/>
        <dbReference type="ChEBI" id="CHEBI:15378"/>
        <dbReference type="ChEBI" id="CHEBI:15980"/>
        <dbReference type="ChEBI" id="CHEBI:29032"/>
        <dbReference type="ChEBI" id="CHEBI:30616"/>
        <dbReference type="ChEBI" id="CHEBI:33019"/>
        <dbReference type="ChEBI" id="CHEBI:57966"/>
        <dbReference type="ChEBI" id="CHEBI:456215"/>
        <dbReference type="EC" id="6.3.2.1"/>
    </reaction>
</comment>
<evidence type="ECO:0000256" key="5">
    <source>
        <dbReference type="ARBA" id="ARBA00022741"/>
    </source>
</evidence>
<feature type="binding site" evidence="8">
    <location>
        <begin position="36"/>
        <end position="43"/>
    </location>
    <ligand>
        <name>ATP</name>
        <dbReference type="ChEBI" id="CHEBI:30616"/>
    </ligand>
</feature>
<comment type="function">
    <text evidence="8">Catalyzes the condensation of pantoate with beta-alanine in an ATP-dependent reaction via a pantoyl-adenylate intermediate.</text>
</comment>
<feature type="active site" description="Proton donor" evidence="8">
    <location>
        <position position="43"/>
    </location>
</feature>
<evidence type="ECO:0000256" key="1">
    <source>
        <dbReference type="ARBA" id="ARBA00004990"/>
    </source>
</evidence>
<evidence type="ECO:0000313" key="9">
    <source>
        <dbReference type="EMBL" id="MFC7290114.1"/>
    </source>
</evidence>
<keyword evidence="3 8" id="KW-0436">Ligase</keyword>
<evidence type="ECO:0000256" key="3">
    <source>
        <dbReference type="ARBA" id="ARBA00022598"/>
    </source>
</evidence>
<feature type="binding site" evidence="8">
    <location>
        <begin position="190"/>
        <end position="193"/>
    </location>
    <ligand>
        <name>ATP</name>
        <dbReference type="ChEBI" id="CHEBI:30616"/>
    </ligand>
</feature>
<dbReference type="EC" id="6.3.2.1" evidence="8"/>
<keyword evidence="6 8" id="KW-0067">ATP-binding</keyword>
<dbReference type="Gene3D" id="3.30.1300.10">
    <property type="entry name" value="Pantoate-beta-alanine ligase, C-terminal domain"/>
    <property type="match status" value="1"/>
</dbReference>
<comment type="subcellular location">
    <subcellularLocation>
        <location evidence="8">Cytoplasm</location>
    </subcellularLocation>
</comment>
<dbReference type="Pfam" id="PF02569">
    <property type="entry name" value="Pantoate_ligase"/>
    <property type="match status" value="1"/>
</dbReference>
<dbReference type="PANTHER" id="PTHR21299">
    <property type="entry name" value="CYTIDYLATE KINASE/PANTOATE-BETA-ALANINE LIGASE"/>
    <property type="match status" value="1"/>
</dbReference>
<evidence type="ECO:0000256" key="2">
    <source>
        <dbReference type="ARBA" id="ARBA00009256"/>
    </source>
</evidence>
<dbReference type="InterPro" id="IPR004821">
    <property type="entry name" value="Cyt_trans-like"/>
</dbReference>
<name>A0ABW2IGB1_9PROT</name>
<dbReference type="InterPro" id="IPR003721">
    <property type="entry name" value="Pantoate_ligase"/>
</dbReference>
<dbReference type="InterPro" id="IPR042176">
    <property type="entry name" value="Pantoate_ligase_C"/>
</dbReference>
<organism evidence="9 10">
    <name type="scientific">Hirschia litorea</name>
    <dbReference type="NCBI Taxonomy" id="1199156"/>
    <lineage>
        <taxon>Bacteria</taxon>
        <taxon>Pseudomonadati</taxon>
        <taxon>Pseudomonadota</taxon>
        <taxon>Alphaproteobacteria</taxon>
        <taxon>Hyphomonadales</taxon>
        <taxon>Hyphomonadaceae</taxon>
        <taxon>Hirschia</taxon>
    </lineage>
</organism>
<feature type="binding site" evidence="8">
    <location>
        <begin position="153"/>
        <end position="156"/>
    </location>
    <ligand>
        <name>ATP</name>
        <dbReference type="ChEBI" id="CHEBI:30616"/>
    </ligand>
</feature>